<keyword evidence="3" id="KW-1185">Reference proteome</keyword>
<protein>
    <recommendedName>
        <fullName evidence="1">NAD-dependent epimerase/dehydratase domain-containing protein</fullName>
    </recommendedName>
</protein>
<evidence type="ECO:0000313" key="3">
    <source>
        <dbReference type="Proteomes" id="UP001445335"/>
    </source>
</evidence>
<dbReference type="Pfam" id="PF01370">
    <property type="entry name" value="Epimerase"/>
    <property type="match status" value="1"/>
</dbReference>
<dbReference type="InterPro" id="IPR001509">
    <property type="entry name" value="Epimerase_deHydtase"/>
</dbReference>
<feature type="domain" description="NAD-dependent epimerase/dehydratase" evidence="1">
    <location>
        <begin position="21"/>
        <end position="236"/>
    </location>
</feature>
<sequence length="360" mass="39798">MHIGRGGRRKEGSSNSGIVATVFGCSGFLARYVVNSLARQGSQVVMPYRCDDLDCQHLRLMGDLGQMVALKGFNIRDDEAVRYAIRRSNLVVNCIGAERETWNYEFEEVHVDIARRIAEACAANPIVERLMHVSCLSAAPDAPSERLRTKAAGDAAVRAAMPNATIFKPGPLIGNEDRLTNNIAQLGKKYAIVLLVGDGYPVIPLVGGGRARLQPVYVRDVADGMINSLRSRDAIGQDFYMAGPDVLTLRSLYKLVFETMREPFRPLPVPTSIAKALAIPRERLYKKLPIPWNTMFTADFIDEMTADHVLPEGVLTLKDLGVDPRSVTKGVPIEHIRHMRSGGYDYGTTYQLPASKHYVE</sequence>
<dbReference type="Proteomes" id="UP001445335">
    <property type="component" value="Unassembled WGS sequence"/>
</dbReference>
<dbReference type="GO" id="GO:0005739">
    <property type="term" value="C:mitochondrion"/>
    <property type="evidence" value="ECO:0007669"/>
    <property type="project" value="TreeGrafter"/>
</dbReference>
<comment type="caution">
    <text evidence="2">The sequence shown here is derived from an EMBL/GenBank/DDBJ whole genome shotgun (WGS) entry which is preliminary data.</text>
</comment>
<dbReference type="PANTHER" id="PTHR12126">
    <property type="entry name" value="NADH-UBIQUINONE OXIDOREDUCTASE 39 KDA SUBUNIT-RELATED"/>
    <property type="match status" value="1"/>
</dbReference>
<dbReference type="CDD" id="cd05271">
    <property type="entry name" value="NDUFA9_like_SDR_a"/>
    <property type="match status" value="1"/>
</dbReference>
<dbReference type="InterPro" id="IPR051207">
    <property type="entry name" value="ComplexI_NDUFA9_subunit"/>
</dbReference>
<dbReference type="AlphaFoldDB" id="A0AAW1RVB8"/>
<reference evidence="2 3" key="1">
    <citation type="journal article" date="2024" name="Nat. Commun.">
        <title>Phylogenomics reveals the evolutionary origins of lichenization in chlorophyte algae.</title>
        <authorList>
            <person name="Puginier C."/>
            <person name="Libourel C."/>
            <person name="Otte J."/>
            <person name="Skaloud P."/>
            <person name="Haon M."/>
            <person name="Grisel S."/>
            <person name="Petersen M."/>
            <person name="Berrin J.G."/>
            <person name="Delaux P.M."/>
            <person name="Dal Grande F."/>
            <person name="Keller J."/>
        </authorList>
    </citation>
    <scope>NUCLEOTIDE SEQUENCE [LARGE SCALE GENOMIC DNA]</scope>
    <source>
        <strain evidence="2 3">SAG 245.80</strain>
    </source>
</reference>
<accession>A0AAW1RVB8</accession>
<dbReference type="InterPro" id="IPR036291">
    <property type="entry name" value="NAD(P)-bd_dom_sf"/>
</dbReference>
<evidence type="ECO:0000259" key="1">
    <source>
        <dbReference type="Pfam" id="PF01370"/>
    </source>
</evidence>
<organism evidence="2 3">
    <name type="scientific">Elliptochloris bilobata</name>
    <dbReference type="NCBI Taxonomy" id="381761"/>
    <lineage>
        <taxon>Eukaryota</taxon>
        <taxon>Viridiplantae</taxon>
        <taxon>Chlorophyta</taxon>
        <taxon>core chlorophytes</taxon>
        <taxon>Trebouxiophyceae</taxon>
        <taxon>Trebouxiophyceae incertae sedis</taxon>
        <taxon>Elliptochloris clade</taxon>
        <taxon>Elliptochloris</taxon>
    </lineage>
</organism>
<gene>
    <name evidence="2" type="ORF">WJX81_007346</name>
</gene>
<dbReference type="GO" id="GO:0044877">
    <property type="term" value="F:protein-containing complex binding"/>
    <property type="evidence" value="ECO:0007669"/>
    <property type="project" value="TreeGrafter"/>
</dbReference>
<dbReference type="PROSITE" id="PS51257">
    <property type="entry name" value="PROKAR_LIPOPROTEIN"/>
    <property type="match status" value="1"/>
</dbReference>
<dbReference type="EMBL" id="JALJOU010000022">
    <property type="protein sequence ID" value="KAK9837336.1"/>
    <property type="molecule type" value="Genomic_DNA"/>
</dbReference>
<dbReference type="Gene3D" id="3.40.50.720">
    <property type="entry name" value="NAD(P)-binding Rossmann-like Domain"/>
    <property type="match status" value="1"/>
</dbReference>
<proteinExistence type="predicted"/>
<dbReference type="PANTHER" id="PTHR12126:SF11">
    <property type="entry name" value="NADH DEHYDROGENASE [UBIQUINONE] 1 ALPHA SUBCOMPLEX SUBUNIT 9, MITOCHONDRIAL"/>
    <property type="match status" value="1"/>
</dbReference>
<evidence type="ECO:0000313" key="2">
    <source>
        <dbReference type="EMBL" id="KAK9837336.1"/>
    </source>
</evidence>
<dbReference type="SUPFAM" id="SSF51735">
    <property type="entry name" value="NAD(P)-binding Rossmann-fold domains"/>
    <property type="match status" value="1"/>
</dbReference>
<name>A0AAW1RVB8_9CHLO</name>